<evidence type="ECO:0000313" key="3">
    <source>
        <dbReference type="Proteomes" id="UP000263753"/>
    </source>
</evidence>
<protein>
    <submittedName>
        <fullName evidence="2">Abortive phage infection protein</fullName>
    </submittedName>
</protein>
<organism evidence="2 3">
    <name type="scientific">Acinetobacter chinensis</name>
    <dbReference type="NCBI Taxonomy" id="2004650"/>
    <lineage>
        <taxon>Bacteria</taxon>
        <taxon>Pseudomonadati</taxon>
        <taxon>Pseudomonadota</taxon>
        <taxon>Gammaproteobacteria</taxon>
        <taxon>Moraxellales</taxon>
        <taxon>Moraxellaceae</taxon>
        <taxon>Acinetobacter</taxon>
    </lineage>
</organism>
<dbReference type="RefSeq" id="WP_087514424.1">
    <property type="nucleotide sequence ID" value="NZ_CP032134.1"/>
</dbReference>
<evidence type="ECO:0000259" key="1">
    <source>
        <dbReference type="Pfam" id="PF10592"/>
    </source>
</evidence>
<gene>
    <name evidence="2" type="ORF">CDG60_14505</name>
</gene>
<reference evidence="3" key="1">
    <citation type="submission" date="2018-09" db="EMBL/GenBank/DDBJ databases">
        <title>The complete genome of Acinetobacter sp. strain WCHAc010005.</title>
        <authorList>
            <person name="Hu Y."/>
            <person name="Long H."/>
            <person name="Feng Y."/>
            <person name="Zong Z."/>
        </authorList>
    </citation>
    <scope>NUCLEOTIDE SEQUENCE [LARGE SCALE GENOMIC DNA]</scope>
    <source>
        <strain evidence="3">WCHAc010005</strain>
    </source>
</reference>
<evidence type="ECO:0000313" key="2">
    <source>
        <dbReference type="EMBL" id="AXY57669.1"/>
    </source>
</evidence>
<sequence length="590" mass="66615">MSQPHELELLCNELELKFQGVIVGEGSSADAIKSNFFTKALCAYFLHAYADVDINQAVASIVDGREDNGIDAIYVDSDNIIWLLQSKYIKNGNQEPDLGDVTKFTKNGVIDLIGMKFERFATIPPQLRGQIEHALDQPNVQVKGVLVHTGNVLHEDRTRQFADIEKDYNDDSRPEYIKFHDFGLQKMINLFLQQRNQTEINEPNIVLENFGKKTQPYIAYYGVMDAKDLCALGRRYGEQLVDRNIRVYKGSTKVNKEIEHTLANDINNFFYFNNGITFLCTDIREKPPISRNKTEGKFDVKGLSVINGAQTVGTIASKQESFYQDKNIKVLATFIKLDDLNSSVSQKITEYRNLQNNVDLKDFSSLDERQQRWSEILKISNLNYIIKSSSGNVALTDTLLTLKEVARYLACSYSGRNSPNFIVAANSSVDKLLKSPLSKKRKREDDPLKNAYDDLFHDSLNSSELWKLGQVGRITLKTVKDRALTEPDFVANQALSSRSILEEGAFMILHLVYIKIKSQLNLATPYLPTDERTIISQQIDSISEKLIQVVNAETWNKQASSIFTNISDCRRIKGSMMAALAAPQIASEGV</sequence>
<dbReference type="Pfam" id="PF10592">
    <property type="entry name" value="AIPR"/>
    <property type="match status" value="1"/>
</dbReference>
<dbReference type="InterPro" id="IPR018891">
    <property type="entry name" value="AIPR_C"/>
</dbReference>
<proteinExistence type="predicted"/>
<accession>A0A3B7M5D3</accession>
<name>A0A3B7M5D3_9GAMM</name>
<feature type="domain" description="Abortive phage infection protein C-terminal" evidence="1">
    <location>
        <begin position="242"/>
        <end position="519"/>
    </location>
</feature>
<dbReference type="KEGG" id="achi:CDG60_14505"/>
<dbReference type="EMBL" id="CP032134">
    <property type="protein sequence ID" value="AXY57669.1"/>
    <property type="molecule type" value="Genomic_DNA"/>
</dbReference>
<dbReference type="AlphaFoldDB" id="A0A3B7M5D3"/>
<dbReference type="Proteomes" id="UP000263753">
    <property type="component" value="Chromosome"/>
</dbReference>